<proteinExistence type="predicted"/>
<reference evidence="1 2" key="1">
    <citation type="journal article" date="2014" name="Nat. Commun.">
        <title>Multiple recent horizontal transfers of a large genomic region in cheese making fungi.</title>
        <authorList>
            <person name="Cheeseman K."/>
            <person name="Ropars J."/>
            <person name="Renault P."/>
            <person name="Dupont J."/>
            <person name="Gouzy J."/>
            <person name="Branca A."/>
            <person name="Abraham A.L."/>
            <person name="Ceppi M."/>
            <person name="Conseiller E."/>
            <person name="Debuchy R."/>
            <person name="Malagnac F."/>
            <person name="Goarin A."/>
            <person name="Silar P."/>
            <person name="Lacoste S."/>
            <person name="Sallet E."/>
            <person name="Bensimon A."/>
            <person name="Giraud T."/>
            <person name="Brygoo Y."/>
        </authorList>
    </citation>
    <scope>NUCLEOTIDE SEQUENCE [LARGE SCALE GENOMIC DNA]</scope>
    <source>
        <strain evidence="2">FM 013</strain>
    </source>
</reference>
<name>A0A0G4PAZ6_PENC3</name>
<gene>
    <name evidence="1" type="ORF">PCAMFM013_S009g000432</name>
</gene>
<organism evidence="1 2">
    <name type="scientific">Penicillium camemberti (strain FM 013)</name>
    <dbReference type="NCBI Taxonomy" id="1429867"/>
    <lineage>
        <taxon>Eukaryota</taxon>
        <taxon>Fungi</taxon>
        <taxon>Dikarya</taxon>
        <taxon>Ascomycota</taxon>
        <taxon>Pezizomycotina</taxon>
        <taxon>Eurotiomycetes</taxon>
        <taxon>Eurotiomycetidae</taxon>
        <taxon>Eurotiales</taxon>
        <taxon>Aspergillaceae</taxon>
        <taxon>Penicillium</taxon>
    </lineage>
</organism>
<dbReference type="Pfam" id="PF11917">
    <property type="entry name" value="DUF3435"/>
    <property type="match status" value="1"/>
</dbReference>
<dbReference type="STRING" id="1429867.A0A0G4PAZ6"/>
<evidence type="ECO:0000313" key="2">
    <source>
        <dbReference type="Proteomes" id="UP000053732"/>
    </source>
</evidence>
<keyword evidence="2" id="KW-1185">Reference proteome</keyword>
<dbReference type="Proteomes" id="UP000053732">
    <property type="component" value="Unassembled WGS sequence"/>
</dbReference>
<sequence>MYDNFFEHVGNHIIDQNYQGIPVEFEPDISHIQPERKVLADLEFKNRDVDTVDDAEPVEDRIRSLELRLELHQRNIPKPLRKRVKFEITTKSRTSHHS</sequence>
<accession>A0A0G4PAZ6</accession>
<dbReference type="EMBL" id="HG793142">
    <property type="protein sequence ID" value="CRL23492.1"/>
    <property type="molecule type" value="Genomic_DNA"/>
</dbReference>
<dbReference type="AlphaFoldDB" id="A0A0G4PAZ6"/>
<protein>
    <submittedName>
        <fullName evidence="1">Uncharacterized protein</fullName>
    </submittedName>
</protein>
<dbReference type="InterPro" id="IPR021842">
    <property type="entry name" value="DUF3435"/>
</dbReference>
<evidence type="ECO:0000313" key="1">
    <source>
        <dbReference type="EMBL" id="CRL23492.1"/>
    </source>
</evidence>